<feature type="transmembrane region" description="Helical" evidence="12">
    <location>
        <begin position="1300"/>
        <end position="1320"/>
    </location>
</feature>
<evidence type="ECO:0000256" key="10">
    <source>
        <dbReference type="SAM" id="Coils"/>
    </source>
</evidence>
<proteinExistence type="inferred from homology"/>
<dbReference type="CDD" id="cd03232">
    <property type="entry name" value="ABCG_PDR_domain2"/>
    <property type="match status" value="1"/>
</dbReference>
<evidence type="ECO:0000259" key="13">
    <source>
        <dbReference type="PROSITE" id="PS50893"/>
    </source>
</evidence>
<accession>A0A2P6NUT2</accession>
<dbReference type="InterPro" id="IPR034003">
    <property type="entry name" value="ABCG_PDR_2"/>
</dbReference>
<evidence type="ECO:0000313" key="15">
    <source>
        <dbReference type="Proteomes" id="UP000241769"/>
    </source>
</evidence>
<dbReference type="Pfam" id="PF14510">
    <property type="entry name" value="ABC_trans_N"/>
    <property type="match status" value="1"/>
</dbReference>
<dbReference type="FunFam" id="3.40.50.300:FF:000054">
    <property type="entry name" value="ABC multidrug transporter atrF"/>
    <property type="match status" value="1"/>
</dbReference>
<dbReference type="InterPro" id="IPR003593">
    <property type="entry name" value="AAA+_ATPase"/>
</dbReference>
<feature type="transmembrane region" description="Helical" evidence="12">
    <location>
        <begin position="639"/>
        <end position="660"/>
    </location>
</feature>
<dbReference type="PANTHER" id="PTHR19241">
    <property type="entry name" value="ATP-BINDING CASSETTE TRANSPORTER"/>
    <property type="match status" value="1"/>
</dbReference>
<dbReference type="FunCoup" id="A0A2P6NUT2">
    <property type="interactions" value="3"/>
</dbReference>
<evidence type="ECO:0000256" key="12">
    <source>
        <dbReference type="SAM" id="Phobius"/>
    </source>
</evidence>
<dbReference type="CDD" id="cd03233">
    <property type="entry name" value="ABCG_PDR_domain1"/>
    <property type="match status" value="1"/>
</dbReference>
<evidence type="ECO:0000256" key="2">
    <source>
        <dbReference type="ARBA" id="ARBA00006012"/>
    </source>
</evidence>
<gene>
    <name evidence="14" type="ORF">PROFUN_02419</name>
</gene>
<evidence type="ECO:0000256" key="4">
    <source>
        <dbReference type="ARBA" id="ARBA00022692"/>
    </source>
</evidence>
<feature type="transmembrane region" description="Helical" evidence="12">
    <location>
        <begin position="1421"/>
        <end position="1441"/>
    </location>
</feature>
<dbReference type="STRING" id="1890364.A0A2P6NUT2"/>
<evidence type="ECO:0000256" key="6">
    <source>
        <dbReference type="ARBA" id="ARBA00022741"/>
    </source>
</evidence>
<keyword evidence="3" id="KW-0813">Transport</keyword>
<keyword evidence="7" id="KW-0067">ATP-binding</keyword>
<dbReference type="Gene3D" id="3.40.50.300">
    <property type="entry name" value="P-loop containing nucleotide triphosphate hydrolases"/>
    <property type="match status" value="2"/>
</dbReference>
<dbReference type="GO" id="GO:0140359">
    <property type="term" value="F:ABC-type transporter activity"/>
    <property type="evidence" value="ECO:0007669"/>
    <property type="project" value="InterPro"/>
</dbReference>
<feature type="domain" description="ABC transporter" evidence="13">
    <location>
        <begin position="129"/>
        <end position="388"/>
    </location>
</feature>
<feature type="transmembrane region" description="Helical" evidence="12">
    <location>
        <begin position="1185"/>
        <end position="1204"/>
    </location>
</feature>
<dbReference type="PROSITE" id="PS50893">
    <property type="entry name" value="ABC_TRANSPORTER_2"/>
    <property type="match status" value="2"/>
</dbReference>
<feature type="transmembrane region" description="Helical" evidence="12">
    <location>
        <begin position="500"/>
        <end position="520"/>
    </location>
</feature>
<keyword evidence="6" id="KW-0547">Nucleotide-binding</keyword>
<keyword evidence="5" id="KW-0677">Repeat</keyword>
<keyword evidence="10" id="KW-0175">Coiled coil</keyword>
<keyword evidence="15" id="KW-1185">Reference proteome</keyword>
<dbReference type="InterPro" id="IPR029481">
    <property type="entry name" value="ABC_trans_N"/>
</dbReference>
<reference evidence="14 15" key="1">
    <citation type="journal article" date="2018" name="Genome Biol. Evol.">
        <title>Multiple Roots of Fruiting Body Formation in Amoebozoa.</title>
        <authorList>
            <person name="Hillmann F."/>
            <person name="Forbes G."/>
            <person name="Novohradska S."/>
            <person name="Ferling I."/>
            <person name="Riege K."/>
            <person name="Groth M."/>
            <person name="Westermann M."/>
            <person name="Marz M."/>
            <person name="Spaller T."/>
            <person name="Winckler T."/>
            <person name="Schaap P."/>
            <person name="Glockner G."/>
        </authorList>
    </citation>
    <scope>NUCLEOTIDE SEQUENCE [LARGE SCALE GENOMIC DNA]</scope>
    <source>
        <strain evidence="14 15">Jena</strain>
    </source>
</reference>
<dbReference type="InterPro" id="IPR017871">
    <property type="entry name" value="ABC_transporter-like_CS"/>
</dbReference>
<evidence type="ECO:0000256" key="9">
    <source>
        <dbReference type="ARBA" id="ARBA00023136"/>
    </source>
</evidence>
<feature type="coiled-coil region" evidence="10">
    <location>
        <begin position="1102"/>
        <end position="1129"/>
    </location>
</feature>
<sequence length="1447" mass="164040">MEEDKTFHLVAFPGQANSPLVGEGPTPVHIDVEDSVKRYVQTQEELDRQSIDGSRVKDPEKQAEPTERFNLRDYFENSVRTAKEAGGGAKRVGVSVRNLTVVGQGASASVLADLSTPFRFLGNLINPLYWIRNASKVTPTFDILHEVDTFCRDGEMLLVLGRPGSGCSTLLRLMANQRQGYLDVKGSVHYAGVPAEEFGRFSGEAVYTPEEDSHFPILTVRQTLDFALKTKTPGNRLPQEGKEEFREKMFDLLLTMFGMKKQADTLIGNEWVRGLSGGERKRMTIIEAMVGSPAVCCWDCSTRGLDAASALDYTKALRVMTDTMKKTTVASFYQASENIYNQFDKVRGEERKGLMEKVIILEKGRVIYFGPVEKAKDYFISLGFECEPRKSTPDFLTGVTNFQERKIRKGFEDTAPTTSFEFEAAWKKSTQYKEILEEQKQYEEVIVKESPFEEFKQEVKDTRARGARKSSAYTVSFFEQVKALTVRQVQLIWMDKFDLVTRYLSVIAQALIYGSVFFNLSRDPSGGFSRGGAIFSGLIFNAWASQAELPMAFFGRRTLQKHKSYAMYHPAAYHIAQVVADIPVMMTQVVLFSLITYFMWQLSQTAGQYFVHLFTLFIFSMTMANFFRLCANTSPSVYIAQQVMIAVFMIMITYSGYIIPKPKMHPWLGWFYYINVFAFGFQGLFSNEMRNISFDCSGPGQSIPSGEGYTDAAYKTCIMAGAAPGSSFVAGRDHLQKAYEIDVDHQQLNIVIIFLFWITFTVLNMIAMEYLDFTGGGYSHKVYKRGKAPAENTQDTEKEQQRLVQQATDSMSRTLTLKGGVFMWKEMKYTVPVGGGDRLLLDDVEGWIKPGQMTALMGASGAGKTTLLDVLARRKTMGTVSGTVRLNGKPLKIDFERITGYVEQMDVHNPGLTVREALLFSAKLRQGSNVPLEDKERYVETILVMMEMQHLGDALIGTLESGVGISVEERKRLTIGMELVAKPHILFLDEPTSGLDAQSSYNIIKFIRKLADAGMPLVCTIHQPSSVLFEHFDRLLLLAKGGKMAYFGDIGPQSSTLIQYFTKNGVRTCSQEENPAEYMLEAIGAGVSGNTDKDWPQIWLDSEERQTVKDELNRSLDNAEDNKGEEKATEFATGTLYQTWEVYKRMNLVYWRDPYYNIGRLWQSALVGLINGFSFWQLQNSSSDLQSRILCIFQSIILGVMLIFNAMPIFFMQREYFRRDYASKFYSWLPFAVSIVLVELPYLTLAGTLSMVCSYWSAGLDSTPINGFYYWILFVLFLFYCVAFGQAIAAFAMNIVQAMLLLPLLVVFLFLFCGILQPPANMPYFWRSWMYPLDPFRYFLEGFVTDILTDVRVTCSAEDLYVFQPPPNLTCGQYTDDFMRTASGYIQDPNATSDCGYCSYQRGSDFYETIPWTESHRWRDFGIGIAYWVFNILLVVLLVWVSRKPRR</sequence>
<name>A0A2P6NUT2_9EUKA</name>
<dbReference type="GO" id="GO:0016887">
    <property type="term" value="F:ATP hydrolysis activity"/>
    <property type="evidence" value="ECO:0007669"/>
    <property type="project" value="InterPro"/>
</dbReference>
<dbReference type="GO" id="GO:0016020">
    <property type="term" value="C:membrane"/>
    <property type="evidence" value="ECO:0007669"/>
    <property type="project" value="UniProtKB-SubCell"/>
</dbReference>
<dbReference type="Proteomes" id="UP000241769">
    <property type="component" value="Unassembled WGS sequence"/>
</dbReference>
<feature type="transmembrane region" description="Helical" evidence="12">
    <location>
        <begin position="1225"/>
        <end position="1248"/>
    </location>
</feature>
<feature type="transmembrane region" description="Helical" evidence="12">
    <location>
        <begin position="750"/>
        <end position="771"/>
    </location>
</feature>
<dbReference type="InterPro" id="IPR013525">
    <property type="entry name" value="ABC2_TM"/>
</dbReference>
<dbReference type="OrthoDB" id="245989at2759"/>
<dbReference type="InterPro" id="IPR010929">
    <property type="entry name" value="PDR_CDR_ABC"/>
</dbReference>
<evidence type="ECO:0000256" key="11">
    <source>
        <dbReference type="SAM" id="MobiDB-lite"/>
    </source>
</evidence>
<dbReference type="SMART" id="SM00382">
    <property type="entry name" value="AAA"/>
    <property type="match status" value="2"/>
</dbReference>
<comment type="caution">
    <text evidence="14">The sequence shown here is derived from an EMBL/GenBank/DDBJ whole genome shotgun (WGS) entry which is preliminary data.</text>
</comment>
<dbReference type="InParanoid" id="A0A2P6NUT2"/>
<dbReference type="Pfam" id="PF00005">
    <property type="entry name" value="ABC_tran"/>
    <property type="match status" value="2"/>
</dbReference>
<feature type="transmembrane region" description="Helical" evidence="12">
    <location>
        <begin position="609"/>
        <end position="627"/>
    </location>
</feature>
<evidence type="ECO:0000256" key="8">
    <source>
        <dbReference type="ARBA" id="ARBA00022989"/>
    </source>
</evidence>
<dbReference type="InterPro" id="IPR043926">
    <property type="entry name" value="ABCG_dom"/>
</dbReference>
<keyword evidence="8 12" id="KW-1133">Transmembrane helix</keyword>
<comment type="similarity">
    <text evidence="2">Belongs to the ABC transporter superfamily. ABCG family. PDR (TC 3.A.1.205) subfamily.</text>
</comment>
<feature type="domain" description="ABC transporter" evidence="13">
    <location>
        <begin position="822"/>
        <end position="1066"/>
    </location>
</feature>
<dbReference type="InterPro" id="IPR003439">
    <property type="entry name" value="ABC_transporter-like_ATP-bd"/>
</dbReference>
<feature type="compositionally biased region" description="Basic and acidic residues" evidence="11">
    <location>
        <begin position="45"/>
        <end position="67"/>
    </location>
</feature>
<protein>
    <recommendedName>
        <fullName evidence="13">ABC transporter domain-containing protein</fullName>
    </recommendedName>
</protein>
<dbReference type="GO" id="GO:0005524">
    <property type="term" value="F:ATP binding"/>
    <property type="evidence" value="ECO:0007669"/>
    <property type="project" value="UniProtKB-KW"/>
</dbReference>
<dbReference type="Pfam" id="PF01061">
    <property type="entry name" value="ABC2_membrane"/>
    <property type="match status" value="2"/>
</dbReference>
<dbReference type="InterPro" id="IPR034001">
    <property type="entry name" value="ABCG_PDR_1"/>
</dbReference>
<feature type="region of interest" description="Disordered" evidence="11">
    <location>
        <begin position="44"/>
        <end position="67"/>
    </location>
</feature>
<evidence type="ECO:0000256" key="3">
    <source>
        <dbReference type="ARBA" id="ARBA00022448"/>
    </source>
</evidence>
<evidence type="ECO:0000256" key="5">
    <source>
        <dbReference type="ARBA" id="ARBA00022737"/>
    </source>
</evidence>
<dbReference type="SUPFAM" id="SSF52540">
    <property type="entry name" value="P-loop containing nucleoside triphosphate hydrolases"/>
    <property type="match status" value="2"/>
</dbReference>
<evidence type="ECO:0000256" key="1">
    <source>
        <dbReference type="ARBA" id="ARBA00004141"/>
    </source>
</evidence>
<dbReference type="Pfam" id="PF19055">
    <property type="entry name" value="ABC2_membrane_7"/>
    <property type="match status" value="1"/>
</dbReference>
<dbReference type="Pfam" id="PF06422">
    <property type="entry name" value="PDR_CDR"/>
    <property type="match status" value="2"/>
</dbReference>
<dbReference type="EMBL" id="MDYQ01000018">
    <property type="protein sequence ID" value="PRP87719.1"/>
    <property type="molecule type" value="Genomic_DNA"/>
</dbReference>
<organism evidence="14 15">
    <name type="scientific">Planoprotostelium fungivorum</name>
    <dbReference type="NCBI Taxonomy" id="1890364"/>
    <lineage>
        <taxon>Eukaryota</taxon>
        <taxon>Amoebozoa</taxon>
        <taxon>Evosea</taxon>
        <taxon>Variosea</taxon>
        <taxon>Cavosteliida</taxon>
        <taxon>Cavosteliaceae</taxon>
        <taxon>Planoprotostelium</taxon>
    </lineage>
</organism>
<keyword evidence="9 12" id="KW-0472">Membrane</keyword>
<feature type="transmembrane region" description="Helical" evidence="12">
    <location>
        <begin position="667"/>
        <end position="685"/>
    </location>
</feature>
<evidence type="ECO:0000313" key="14">
    <source>
        <dbReference type="EMBL" id="PRP87719.1"/>
    </source>
</evidence>
<evidence type="ECO:0000256" key="7">
    <source>
        <dbReference type="ARBA" id="ARBA00022840"/>
    </source>
</evidence>
<feature type="transmembrane region" description="Helical" evidence="12">
    <location>
        <begin position="574"/>
        <end position="597"/>
    </location>
</feature>
<comment type="subcellular location">
    <subcellularLocation>
        <location evidence="1">Membrane</location>
        <topology evidence="1">Multi-pass membrane protein</topology>
    </subcellularLocation>
</comment>
<keyword evidence="4 12" id="KW-0812">Transmembrane</keyword>
<dbReference type="InterPro" id="IPR027417">
    <property type="entry name" value="P-loop_NTPase"/>
</dbReference>
<feature type="transmembrane region" description="Helical" evidence="12">
    <location>
        <begin position="1268"/>
        <end position="1293"/>
    </location>
</feature>
<dbReference type="PROSITE" id="PS00211">
    <property type="entry name" value="ABC_TRANSPORTER_1"/>
    <property type="match status" value="1"/>
</dbReference>